<dbReference type="AlphaFoldDB" id="A0AAV6VJQ4"/>
<feature type="binding site" description="axial binding residue" evidence="7">
    <location>
        <position position="432"/>
    </location>
    <ligand>
        <name>heme</name>
        <dbReference type="ChEBI" id="CHEBI:30413"/>
    </ligand>
    <ligandPart>
        <name>Fe</name>
        <dbReference type="ChEBI" id="CHEBI:18248"/>
    </ligandPart>
</feature>
<evidence type="ECO:0000256" key="4">
    <source>
        <dbReference type="ARBA" id="ARBA00023002"/>
    </source>
</evidence>
<dbReference type="PANTHER" id="PTHR24300:SF375">
    <property type="entry name" value="CYTOCHROME P450 FAMILY"/>
    <property type="match status" value="1"/>
</dbReference>
<dbReference type="GO" id="GO:0005506">
    <property type="term" value="F:iron ion binding"/>
    <property type="evidence" value="ECO:0007669"/>
    <property type="project" value="InterPro"/>
</dbReference>
<dbReference type="PRINTS" id="PR00385">
    <property type="entry name" value="P450"/>
</dbReference>
<dbReference type="InterPro" id="IPR002401">
    <property type="entry name" value="Cyt_P450_E_grp-I"/>
</dbReference>
<dbReference type="Proteomes" id="UP000827092">
    <property type="component" value="Unassembled WGS sequence"/>
</dbReference>
<gene>
    <name evidence="9" type="ORF">JTE90_007869</name>
</gene>
<organism evidence="9 10">
    <name type="scientific">Oedothorax gibbosus</name>
    <dbReference type="NCBI Taxonomy" id="931172"/>
    <lineage>
        <taxon>Eukaryota</taxon>
        <taxon>Metazoa</taxon>
        <taxon>Ecdysozoa</taxon>
        <taxon>Arthropoda</taxon>
        <taxon>Chelicerata</taxon>
        <taxon>Arachnida</taxon>
        <taxon>Araneae</taxon>
        <taxon>Araneomorphae</taxon>
        <taxon>Entelegynae</taxon>
        <taxon>Araneoidea</taxon>
        <taxon>Linyphiidae</taxon>
        <taxon>Erigoninae</taxon>
        <taxon>Oedothorax</taxon>
    </lineage>
</organism>
<evidence type="ECO:0000256" key="2">
    <source>
        <dbReference type="ARBA" id="ARBA00010617"/>
    </source>
</evidence>
<evidence type="ECO:0000256" key="8">
    <source>
        <dbReference type="RuleBase" id="RU000461"/>
    </source>
</evidence>
<keyword evidence="3 7" id="KW-0479">Metal-binding</keyword>
<evidence type="ECO:0000313" key="10">
    <source>
        <dbReference type="Proteomes" id="UP000827092"/>
    </source>
</evidence>
<accession>A0AAV6VJQ4</accession>
<comment type="caution">
    <text evidence="9">The sequence shown here is derived from an EMBL/GenBank/DDBJ whole genome shotgun (WGS) entry which is preliminary data.</text>
</comment>
<dbReference type="GO" id="GO:0006805">
    <property type="term" value="P:xenobiotic metabolic process"/>
    <property type="evidence" value="ECO:0007669"/>
    <property type="project" value="TreeGrafter"/>
</dbReference>
<reference evidence="9 10" key="1">
    <citation type="journal article" date="2022" name="Nat. Ecol. Evol.">
        <title>A masculinizing supergene underlies an exaggerated male reproductive morph in a spider.</title>
        <authorList>
            <person name="Hendrickx F."/>
            <person name="De Corte Z."/>
            <person name="Sonet G."/>
            <person name="Van Belleghem S.M."/>
            <person name="Kostlbacher S."/>
            <person name="Vangestel C."/>
        </authorList>
    </citation>
    <scope>NUCLEOTIDE SEQUENCE [LARGE SCALE GENOMIC DNA]</scope>
    <source>
        <strain evidence="9">W744_W776</strain>
    </source>
</reference>
<dbReference type="InterPro" id="IPR036396">
    <property type="entry name" value="Cyt_P450_sf"/>
</dbReference>
<keyword evidence="7 8" id="KW-0349">Heme</keyword>
<dbReference type="SUPFAM" id="SSF48264">
    <property type="entry name" value="Cytochrome P450"/>
    <property type="match status" value="1"/>
</dbReference>
<dbReference type="EMBL" id="JAFNEN010000074">
    <property type="protein sequence ID" value="KAG8196134.1"/>
    <property type="molecule type" value="Genomic_DNA"/>
</dbReference>
<dbReference type="GO" id="GO:0005737">
    <property type="term" value="C:cytoplasm"/>
    <property type="evidence" value="ECO:0007669"/>
    <property type="project" value="TreeGrafter"/>
</dbReference>
<dbReference type="PROSITE" id="PS00086">
    <property type="entry name" value="CYTOCHROME_P450"/>
    <property type="match status" value="1"/>
</dbReference>
<evidence type="ECO:0000256" key="3">
    <source>
        <dbReference type="ARBA" id="ARBA00022723"/>
    </source>
</evidence>
<sequence length="486" mass="55643">MDITTALLLGAFVAIVVFWLEKNRKSKKPPGPIGLPILGYIPFLSKKPYIELNELAKKYGSVFSIRLGSQNAIVLNDFQSTKEAFSQDAFIGRPPENPFDLTKENLETGAFNGLPWKEQRKFSLQLLKDLGFGKSRMEDMIREEICDLLEHLEKSSGKPTVLQPVLAPSMSNNISVLVFGKRLRYGDPVRNMLDRCLNESAAAAGQVVWQIFFPWLAKTLKFIGCGQEGKIDKIQQEFKNYTLKEIEEHERTLDENNVRDYIDGYLLQIKKRNDPAFCKGVLQDMVGTFFGAGSETVRLTTDWLILTIAAYPDIQAKVHEEIDRVVGRDRLPSSDDRPKMPYCEAVIMEVMRYITIIPINILRYTLWDTELNGYFIPKNSYVLSNLWSIHHNPDFWGDDVEEFRPERFLTADQKETIKREHFVPFSIGKRSCPGEMYARMECFEYFVSILQKFSIALPPGKTADFDGTLGIGLGPKPQKLCFNKRY</sequence>
<dbReference type="Pfam" id="PF00067">
    <property type="entry name" value="p450"/>
    <property type="match status" value="1"/>
</dbReference>
<keyword evidence="10" id="KW-1185">Reference proteome</keyword>
<dbReference type="Gene3D" id="1.10.630.10">
    <property type="entry name" value="Cytochrome P450"/>
    <property type="match status" value="1"/>
</dbReference>
<keyword evidence="4 8" id="KW-0560">Oxidoreductase</keyword>
<dbReference type="InterPro" id="IPR050182">
    <property type="entry name" value="Cytochrome_P450_fam2"/>
</dbReference>
<evidence type="ECO:0000313" key="9">
    <source>
        <dbReference type="EMBL" id="KAG8196134.1"/>
    </source>
</evidence>
<dbReference type="GO" id="GO:0020037">
    <property type="term" value="F:heme binding"/>
    <property type="evidence" value="ECO:0007669"/>
    <property type="project" value="InterPro"/>
</dbReference>
<evidence type="ECO:0000256" key="1">
    <source>
        <dbReference type="ARBA" id="ARBA00001971"/>
    </source>
</evidence>
<keyword evidence="5 7" id="KW-0408">Iron</keyword>
<name>A0AAV6VJQ4_9ARAC</name>
<protein>
    <recommendedName>
        <fullName evidence="11">Cytochrome P450</fullName>
    </recommendedName>
</protein>
<dbReference type="FunFam" id="1.10.630.10:FF:000036">
    <property type="entry name" value="CYtochrome P450 family"/>
    <property type="match status" value="1"/>
</dbReference>
<dbReference type="GO" id="GO:0016712">
    <property type="term" value="F:oxidoreductase activity, acting on paired donors, with incorporation or reduction of molecular oxygen, reduced flavin or flavoprotein as one donor, and incorporation of one atom of oxygen"/>
    <property type="evidence" value="ECO:0007669"/>
    <property type="project" value="TreeGrafter"/>
</dbReference>
<comment type="cofactor">
    <cofactor evidence="1 7">
        <name>heme</name>
        <dbReference type="ChEBI" id="CHEBI:30413"/>
    </cofactor>
</comment>
<evidence type="ECO:0000256" key="7">
    <source>
        <dbReference type="PIRSR" id="PIRSR602401-1"/>
    </source>
</evidence>
<dbReference type="PRINTS" id="PR00463">
    <property type="entry name" value="EP450I"/>
</dbReference>
<keyword evidence="6 8" id="KW-0503">Monooxygenase</keyword>
<dbReference type="GO" id="GO:0006082">
    <property type="term" value="P:organic acid metabolic process"/>
    <property type="evidence" value="ECO:0007669"/>
    <property type="project" value="TreeGrafter"/>
</dbReference>
<evidence type="ECO:0000256" key="5">
    <source>
        <dbReference type="ARBA" id="ARBA00023004"/>
    </source>
</evidence>
<evidence type="ECO:0008006" key="11">
    <source>
        <dbReference type="Google" id="ProtNLM"/>
    </source>
</evidence>
<evidence type="ECO:0000256" key="6">
    <source>
        <dbReference type="ARBA" id="ARBA00023033"/>
    </source>
</evidence>
<dbReference type="InterPro" id="IPR017972">
    <property type="entry name" value="Cyt_P450_CS"/>
</dbReference>
<comment type="similarity">
    <text evidence="2 8">Belongs to the cytochrome P450 family.</text>
</comment>
<dbReference type="InterPro" id="IPR001128">
    <property type="entry name" value="Cyt_P450"/>
</dbReference>
<proteinExistence type="inferred from homology"/>
<dbReference type="PANTHER" id="PTHR24300">
    <property type="entry name" value="CYTOCHROME P450 508A4-RELATED"/>
    <property type="match status" value="1"/>
</dbReference>